<evidence type="ECO:0000256" key="5">
    <source>
        <dbReference type="ARBA" id="ARBA00023242"/>
    </source>
</evidence>
<comment type="subcellular location">
    <subcellularLocation>
        <location evidence="1 6">Nucleus</location>
    </subcellularLocation>
</comment>
<dbReference type="GO" id="GO:0003712">
    <property type="term" value="F:transcription coregulator activity"/>
    <property type="evidence" value="ECO:0007669"/>
    <property type="project" value="InterPro"/>
</dbReference>
<proteinExistence type="inferred from homology"/>
<keyword evidence="4 6" id="KW-0804">Transcription</keyword>
<feature type="compositionally biased region" description="Basic residues" evidence="7">
    <location>
        <begin position="203"/>
        <end position="217"/>
    </location>
</feature>
<dbReference type="PANTHER" id="PTHR22536:SF1">
    <property type="entry name" value="MEDIATOR OF RNA POLYMERASE II TRANSCRIPTION SUBUNIT 19"/>
    <property type="match status" value="1"/>
</dbReference>
<feature type="compositionally biased region" description="Polar residues" evidence="7">
    <location>
        <begin position="171"/>
        <end position="183"/>
    </location>
</feature>
<comment type="similarity">
    <text evidence="2 6">Belongs to the Mediator complex subunit 19 family.</text>
</comment>
<sequence>MFNNNFQNSSQVKMEISPKSSPRRIQDSSGTLKTKISLGKNPTIVHSGPFYLVKEPPEKSDLTGATNLIAHYGLEHTYSKFNSKKVKEQLSSFLPTLPCVIDGPGAIDNSSLRSVIDKPPIGGKELLPLSSVQLAGFRLHPNVPLPEKYRILNSTPTRKHKKKDKKHKYDNSITQDLSTSEQPGDTHEKKHKKGKRHDDDKERKKRKKEKKKKKQSKHSPDHPTSPMAMES</sequence>
<feature type="compositionally biased region" description="Basic residues" evidence="7">
    <location>
        <begin position="157"/>
        <end position="168"/>
    </location>
</feature>
<feature type="compositionally biased region" description="Polar residues" evidence="7">
    <location>
        <begin position="1"/>
        <end position="12"/>
    </location>
</feature>
<feature type="region of interest" description="Disordered" evidence="7">
    <location>
        <begin position="148"/>
        <end position="231"/>
    </location>
</feature>
<name>A0A1J1HLW0_9DIPT</name>
<reference evidence="8 9" key="1">
    <citation type="submission" date="2015-04" db="EMBL/GenBank/DDBJ databases">
        <authorList>
            <person name="Syromyatnikov M.Y."/>
            <person name="Popov V.N."/>
        </authorList>
    </citation>
    <scope>NUCLEOTIDE SEQUENCE [LARGE SCALE GENOMIC DNA]</scope>
</reference>
<evidence type="ECO:0000313" key="9">
    <source>
        <dbReference type="Proteomes" id="UP000183832"/>
    </source>
</evidence>
<dbReference type="AlphaFoldDB" id="A0A1J1HLW0"/>
<protein>
    <recommendedName>
        <fullName evidence="6">Mediator of RNA polymerase II transcription subunit 19</fullName>
    </recommendedName>
    <alternativeName>
        <fullName evidence="6">Mediator complex subunit 19</fullName>
    </alternativeName>
</protein>
<dbReference type="STRING" id="568069.A0A1J1HLW0"/>
<evidence type="ECO:0000256" key="6">
    <source>
        <dbReference type="RuleBase" id="RU364151"/>
    </source>
</evidence>
<evidence type="ECO:0000256" key="2">
    <source>
        <dbReference type="ARBA" id="ARBA00009259"/>
    </source>
</evidence>
<evidence type="ECO:0000313" key="8">
    <source>
        <dbReference type="EMBL" id="CRK89029.1"/>
    </source>
</evidence>
<comment type="subunit">
    <text evidence="6">Component of the Mediator complex.</text>
</comment>
<dbReference type="OrthoDB" id="10044050at2759"/>
<evidence type="ECO:0000256" key="7">
    <source>
        <dbReference type="SAM" id="MobiDB-lite"/>
    </source>
</evidence>
<keyword evidence="5 6" id="KW-0539">Nucleus</keyword>
<dbReference type="GO" id="GO:0045944">
    <property type="term" value="P:positive regulation of transcription by RNA polymerase II"/>
    <property type="evidence" value="ECO:0007669"/>
    <property type="project" value="TreeGrafter"/>
</dbReference>
<dbReference type="InterPro" id="IPR019403">
    <property type="entry name" value="Mediator_Med19_met"/>
</dbReference>
<dbReference type="PANTHER" id="PTHR22536">
    <property type="entry name" value="LUNG CANCER METASTASIS-RELATED LCMR1 PROTEIN"/>
    <property type="match status" value="1"/>
</dbReference>
<dbReference type="EMBL" id="CVRI01000010">
    <property type="protein sequence ID" value="CRK89029.1"/>
    <property type="molecule type" value="Genomic_DNA"/>
</dbReference>
<organism evidence="8 9">
    <name type="scientific">Clunio marinus</name>
    <dbReference type="NCBI Taxonomy" id="568069"/>
    <lineage>
        <taxon>Eukaryota</taxon>
        <taxon>Metazoa</taxon>
        <taxon>Ecdysozoa</taxon>
        <taxon>Arthropoda</taxon>
        <taxon>Hexapoda</taxon>
        <taxon>Insecta</taxon>
        <taxon>Pterygota</taxon>
        <taxon>Neoptera</taxon>
        <taxon>Endopterygota</taxon>
        <taxon>Diptera</taxon>
        <taxon>Nematocera</taxon>
        <taxon>Chironomoidea</taxon>
        <taxon>Chironomidae</taxon>
        <taxon>Clunio</taxon>
    </lineage>
</organism>
<evidence type="ECO:0000256" key="1">
    <source>
        <dbReference type="ARBA" id="ARBA00004123"/>
    </source>
</evidence>
<evidence type="ECO:0000256" key="3">
    <source>
        <dbReference type="ARBA" id="ARBA00023015"/>
    </source>
</evidence>
<dbReference type="Pfam" id="PF10278">
    <property type="entry name" value="Med19"/>
    <property type="match status" value="1"/>
</dbReference>
<feature type="region of interest" description="Disordered" evidence="7">
    <location>
        <begin position="1"/>
        <end position="30"/>
    </location>
</feature>
<dbReference type="Proteomes" id="UP000183832">
    <property type="component" value="Unassembled WGS sequence"/>
</dbReference>
<keyword evidence="6" id="KW-0010">Activator</keyword>
<dbReference type="GO" id="GO:0016592">
    <property type="term" value="C:mediator complex"/>
    <property type="evidence" value="ECO:0007669"/>
    <property type="project" value="InterPro"/>
</dbReference>
<gene>
    <name evidence="6" type="primary">MED19</name>
    <name evidence="8" type="ORF">CLUMA_CG002593</name>
</gene>
<accession>A0A1J1HLW0</accession>
<comment type="function">
    <text evidence="6">Component of the Mediator complex, a coactivator involved in the regulated transcription of nearly all RNA polymerase II-dependent genes. Mediator functions as a bridge to convey information from gene-specific regulatory proteins to the basal RNA polymerase II transcription machinery. Mediator is recruited to promoters by direct interactions with regulatory proteins and serves as a scaffold for the assembly of a functional preinitiation complex with RNA polymerase II and the general transcription factors.</text>
</comment>
<keyword evidence="3 6" id="KW-0805">Transcription regulation</keyword>
<keyword evidence="9" id="KW-1185">Reference proteome</keyword>
<evidence type="ECO:0000256" key="4">
    <source>
        <dbReference type="ARBA" id="ARBA00023163"/>
    </source>
</evidence>